<sequence length="257" mass="29410">MRLAQIVYIPPQNSSREIRLNTDHFENLQNYIHKFSALGDVILCGDFNARTGTLDDFTHVDPFLNEGNLSTITVSKRFSRDPNTNCYGRSLIELCIENNLVALNGRTKGDLTGQFTCNTYNGSSVVDYAIVAQELFPLINSFTVDYPTEFSHHSCLNFVMRIKTPKYPNVNMEVLNKPISFVWDETKKQDLYDVMSSEDTVNKLESLFCEQNDADSSLVDIDVIVNNFSEILCESSLKILKRKKQINKNKNKKQRQK</sequence>
<evidence type="ECO:0000313" key="2">
    <source>
        <dbReference type="EMBL" id="CAB3981806.1"/>
    </source>
</evidence>
<accession>A0A6S7G0X7</accession>
<dbReference type="Gene3D" id="3.60.10.10">
    <property type="entry name" value="Endonuclease/exonuclease/phosphatase"/>
    <property type="match status" value="1"/>
</dbReference>
<proteinExistence type="predicted"/>
<protein>
    <recommendedName>
        <fullName evidence="1">Endonuclease/exonuclease/phosphatase domain-containing protein</fullName>
    </recommendedName>
</protein>
<organism evidence="2 3">
    <name type="scientific">Paramuricea clavata</name>
    <name type="common">Red gorgonian</name>
    <name type="synonym">Violescent sea-whip</name>
    <dbReference type="NCBI Taxonomy" id="317549"/>
    <lineage>
        <taxon>Eukaryota</taxon>
        <taxon>Metazoa</taxon>
        <taxon>Cnidaria</taxon>
        <taxon>Anthozoa</taxon>
        <taxon>Octocorallia</taxon>
        <taxon>Malacalcyonacea</taxon>
        <taxon>Plexauridae</taxon>
        <taxon>Paramuricea</taxon>
    </lineage>
</organism>
<reference evidence="2" key="1">
    <citation type="submission" date="2020-04" db="EMBL/GenBank/DDBJ databases">
        <authorList>
            <person name="Alioto T."/>
            <person name="Alioto T."/>
            <person name="Gomez Garrido J."/>
        </authorList>
    </citation>
    <scope>NUCLEOTIDE SEQUENCE</scope>
    <source>
        <strain evidence="2">A484AB</strain>
    </source>
</reference>
<dbReference type="EMBL" id="CACRXK020000430">
    <property type="protein sequence ID" value="CAB3981806.1"/>
    <property type="molecule type" value="Genomic_DNA"/>
</dbReference>
<gene>
    <name evidence="2" type="ORF">PACLA_8A060965</name>
</gene>
<dbReference type="InterPro" id="IPR036691">
    <property type="entry name" value="Endo/exonu/phosph_ase_sf"/>
</dbReference>
<dbReference type="SUPFAM" id="SSF56219">
    <property type="entry name" value="DNase I-like"/>
    <property type="match status" value="1"/>
</dbReference>
<name>A0A6S7G0X7_PARCT</name>
<dbReference type="GO" id="GO:0003824">
    <property type="term" value="F:catalytic activity"/>
    <property type="evidence" value="ECO:0007669"/>
    <property type="project" value="InterPro"/>
</dbReference>
<dbReference type="AlphaFoldDB" id="A0A6S7G0X7"/>
<evidence type="ECO:0000259" key="1">
    <source>
        <dbReference type="Pfam" id="PF14529"/>
    </source>
</evidence>
<comment type="caution">
    <text evidence="2">The sequence shown here is derived from an EMBL/GenBank/DDBJ whole genome shotgun (WGS) entry which is preliminary data.</text>
</comment>
<feature type="non-terminal residue" evidence="2">
    <location>
        <position position="257"/>
    </location>
</feature>
<dbReference type="OrthoDB" id="7700509at2759"/>
<dbReference type="Pfam" id="PF14529">
    <property type="entry name" value="Exo_endo_phos_2"/>
    <property type="match status" value="1"/>
</dbReference>
<evidence type="ECO:0000313" key="3">
    <source>
        <dbReference type="Proteomes" id="UP001152795"/>
    </source>
</evidence>
<keyword evidence="3" id="KW-1185">Reference proteome</keyword>
<dbReference type="Proteomes" id="UP001152795">
    <property type="component" value="Unassembled WGS sequence"/>
</dbReference>
<dbReference type="InterPro" id="IPR005135">
    <property type="entry name" value="Endo/exonuclease/phosphatase"/>
</dbReference>
<feature type="domain" description="Endonuclease/exonuclease/phosphatase" evidence="1">
    <location>
        <begin position="7"/>
        <end position="138"/>
    </location>
</feature>